<dbReference type="SMART" id="SM00267">
    <property type="entry name" value="GGDEF"/>
    <property type="match status" value="1"/>
</dbReference>
<accession>A0ABT8Y908</accession>
<dbReference type="InterPro" id="IPR001633">
    <property type="entry name" value="EAL_dom"/>
</dbReference>
<dbReference type="Pfam" id="PF00990">
    <property type="entry name" value="GGDEF"/>
    <property type="match status" value="1"/>
</dbReference>
<dbReference type="InterPro" id="IPR052155">
    <property type="entry name" value="Biofilm_reg_signaling"/>
</dbReference>
<dbReference type="NCBIfam" id="TIGR00254">
    <property type="entry name" value="GGDEF"/>
    <property type="match status" value="1"/>
</dbReference>
<dbReference type="CDD" id="cd01948">
    <property type="entry name" value="EAL"/>
    <property type="match status" value="1"/>
</dbReference>
<dbReference type="Proteomes" id="UP001169764">
    <property type="component" value="Unassembled WGS sequence"/>
</dbReference>
<sequence length="573" mass="62224">MGKISGGLIRTQPFAGAPGDMALSFPSASATALQQYLDALPIAAGVAVLGDNGPRFLARNEHLVRMRNRVPDANLGDFIARVMRHLTSDTESESYAWEEPGVGGRHFQVHLTPLDAHPVLGRRLMMSLIDCTAAIETERSLRFGMLHDSLTGLPNRLAFSEAIETMLETDEDDVGGFAVLALDLTRFSRINEGIGSLAGDELILTVASRLRSVLRPQDMLARMAADEFAVLVPLTEGPGDALHVARRLQESLAYPLRLSELEIKIDCAIGCALWHENALGAGDIIRNGQFALKRAKRSGRIEVYQPGEAGRARRRFSLETELRRAIEADQLDLAFQPLVDLETRTISGFETLARWNHPDRGAIPPIEFITVAEESGLILPLGRWVIDRAVETLASWDRQAGGPLPIYFSINVSAVQLARDSVASAVADALRRHDLPGDRITLELTESSIVADPDRASDMLDALKALSCRIAMDDFGTGYSSLAYLQRLPIDVLKIDRQFVSAMFDDKDSTAIIRAILSLANALGMTTIAEGIETANAAHLLAALGATTGQGYHFAKPMPAAQAFQHLVGRKAA</sequence>
<dbReference type="InterPro" id="IPR000160">
    <property type="entry name" value="GGDEF_dom"/>
</dbReference>
<dbReference type="EMBL" id="JAUOTP010000004">
    <property type="protein sequence ID" value="MDO6414815.1"/>
    <property type="molecule type" value="Genomic_DNA"/>
</dbReference>
<name>A0ABT8Y908_9SPHN</name>
<dbReference type="RefSeq" id="WP_303542329.1">
    <property type="nucleotide sequence ID" value="NZ_JAUOTP010000004.1"/>
</dbReference>
<dbReference type="SUPFAM" id="SSF55073">
    <property type="entry name" value="Nucleotide cyclase"/>
    <property type="match status" value="1"/>
</dbReference>
<protein>
    <submittedName>
        <fullName evidence="3">EAL domain-containing protein</fullName>
    </submittedName>
</protein>
<dbReference type="Gene3D" id="3.30.70.270">
    <property type="match status" value="1"/>
</dbReference>
<dbReference type="PROSITE" id="PS50883">
    <property type="entry name" value="EAL"/>
    <property type="match status" value="1"/>
</dbReference>
<dbReference type="PANTHER" id="PTHR44757:SF2">
    <property type="entry name" value="BIOFILM ARCHITECTURE MAINTENANCE PROTEIN MBAA"/>
    <property type="match status" value="1"/>
</dbReference>
<dbReference type="PROSITE" id="PS50887">
    <property type="entry name" value="GGDEF"/>
    <property type="match status" value="1"/>
</dbReference>
<evidence type="ECO:0000313" key="4">
    <source>
        <dbReference type="Proteomes" id="UP001169764"/>
    </source>
</evidence>
<organism evidence="3 4">
    <name type="scientific">Sphingomonas natans</name>
    <dbReference type="NCBI Taxonomy" id="3063330"/>
    <lineage>
        <taxon>Bacteria</taxon>
        <taxon>Pseudomonadati</taxon>
        <taxon>Pseudomonadota</taxon>
        <taxon>Alphaproteobacteria</taxon>
        <taxon>Sphingomonadales</taxon>
        <taxon>Sphingomonadaceae</taxon>
        <taxon>Sphingomonas</taxon>
    </lineage>
</organism>
<evidence type="ECO:0000259" key="2">
    <source>
        <dbReference type="PROSITE" id="PS50887"/>
    </source>
</evidence>
<comment type="caution">
    <text evidence="3">The sequence shown here is derived from an EMBL/GenBank/DDBJ whole genome shotgun (WGS) entry which is preliminary data.</text>
</comment>
<reference evidence="3" key="1">
    <citation type="submission" date="2023-07" db="EMBL/GenBank/DDBJ databases">
        <authorList>
            <person name="Kim M."/>
        </authorList>
    </citation>
    <scope>NUCLEOTIDE SEQUENCE</scope>
    <source>
        <strain evidence="3">BIUV-7</strain>
    </source>
</reference>
<dbReference type="SUPFAM" id="SSF141868">
    <property type="entry name" value="EAL domain-like"/>
    <property type="match status" value="1"/>
</dbReference>
<dbReference type="Pfam" id="PF00563">
    <property type="entry name" value="EAL"/>
    <property type="match status" value="1"/>
</dbReference>
<dbReference type="CDD" id="cd01949">
    <property type="entry name" value="GGDEF"/>
    <property type="match status" value="1"/>
</dbReference>
<keyword evidence="4" id="KW-1185">Reference proteome</keyword>
<dbReference type="InterPro" id="IPR029787">
    <property type="entry name" value="Nucleotide_cyclase"/>
</dbReference>
<dbReference type="Gene3D" id="3.20.20.450">
    <property type="entry name" value="EAL domain"/>
    <property type="match status" value="1"/>
</dbReference>
<feature type="domain" description="EAL" evidence="1">
    <location>
        <begin position="315"/>
        <end position="571"/>
    </location>
</feature>
<dbReference type="InterPro" id="IPR043128">
    <property type="entry name" value="Rev_trsase/Diguanyl_cyclase"/>
</dbReference>
<dbReference type="InterPro" id="IPR035919">
    <property type="entry name" value="EAL_sf"/>
</dbReference>
<evidence type="ECO:0000259" key="1">
    <source>
        <dbReference type="PROSITE" id="PS50883"/>
    </source>
</evidence>
<feature type="domain" description="GGDEF" evidence="2">
    <location>
        <begin position="175"/>
        <end position="308"/>
    </location>
</feature>
<proteinExistence type="predicted"/>
<evidence type="ECO:0000313" key="3">
    <source>
        <dbReference type="EMBL" id="MDO6414815.1"/>
    </source>
</evidence>
<dbReference type="SMART" id="SM00052">
    <property type="entry name" value="EAL"/>
    <property type="match status" value="1"/>
</dbReference>
<gene>
    <name evidence="3" type="ORF">Q4F19_10530</name>
</gene>
<dbReference type="PANTHER" id="PTHR44757">
    <property type="entry name" value="DIGUANYLATE CYCLASE DGCP"/>
    <property type="match status" value="1"/>
</dbReference>